<feature type="compositionally biased region" description="Basic and acidic residues" evidence="1">
    <location>
        <begin position="284"/>
        <end position="294"/>
    </location>
</feature>
<accession>A0ABQ8U0P9</accession>
<evidence type="ECO:0000313" key="2">
    <source>
        <dbReference type="EMBL" id="KAJ4452623.1"/>
    </source>
</evidence>
<reference evidence="2" key="1">
    <citation type="journal article" date="2022" name="bioRxiv">
        <title>Genomics of Preaxostyla Flagellates Illuminates Evolutionary Transitions and the Path Towards Mitochondrial Loss.</title>
        <authorList>
            <person name="Novak L.V.F."/>
            <person name="Treitli S.C."/>
            <person name="Pyrih J."/>
            <person name="Halakuc P."/>
            <person name="Pipaliya S.V."/>
            <person name="Vacek V."/>
            <person name="Brzon O."/>
            <person name="Soukal P."/>
            <person name="Eme L."/>
            <person name="Dacks J.B."/>
            <person name="Karnkowska A."/>
            <person name="Elias M."/>
            <person name="Hampl V."/>
        </authorList>
    </citation>
    <scope>NUCLEOTIDE SEQUENCE</scope>
    <source>
        <strain evidence="2">RCP-MX</strain>
    </source>
</reference>
<dbReference type="Proteomes" id="UP001141327">
    <property type="component" value="Unassembled WGS sequence"/>
</dbReference>
<feature type="compositionally biased region" description="Low complexity" evidence="1">
    <location>
        <begin position="205"/>
        <end position="232"/>
    </location>
</feature>
<keyword evidence="3" id="KW-1185">Reference proteome</keyword>
<organism evidence="2 3">
    <name type="scientific">Paratrimastix pyriformis</name>
    <dbReference type="NCBI Taxonomy" id="342808"/>
    <lineage>
        <taxon>Eukaryota</taxon>
        <taxon>Metamonada</taxon>
        <taxon>Preaxostyla</taxon>
        <taxon>Paratrimastigidae</taxon>
        <taxon>Paratrimastix</taxon>
    </lineage>
</organism>
<proteinExistence type="predicted"/>
<protein>
    <submittedName>
        <fullName evidence="2">Uncharacterized protein</fullName>
    </submittedName>
</protein>
<sequence>MVPPPKEEGVPQAHLKPMELDAFEKLQAAHTGRGIQFITKNVKDAFEDHIMSAHEEFRHNLLRTHKAASAQATAKAAILAAQAAAQQHLNVLGGVRETQTHVPTAEEIQAKCELQERMMHRQLLDEEERYNRLVMLLNQAPLTGPDLVELLKEANTVLPPLFLAALYLSVSVPIPTLTLPTPPLGPTLALSASTEALPPAPSPSPAAESPAGTGPAGSPTPATTPMPATSTPAPSPAPPLAASPVPAPPAPSPAPAVVPAPVPAPSPAPSARTPLAPFSGASARSDRSTGRHEAVGEVRYRPGITAFRNALLRVFDGVVQATQGLPVFEVAFAPLSHFRPHLRVLKATDPFGTGQHPDSFFPLRFDPRATSLNPHAHTFLDTGGGTHEVAQALDSILYTPTLLSRYFDVYRPMLACPGGPSAYLQEWKERLAATSGPKGTKTLPRNLGPLPENTELGLLVISLHEAKEGVRDAGRRLEQLTLSMLAETARQECADIHAVFEEYDSAPPGHHTPRTWSSPTTLREFREEPDGRCPHSQHVGHEGPSSFTMYLALSMLRWGHPFPPKRIKMAMTNIQGTSRLPVEDDGTTEQQQVRPCVPFLPRPCLPHLELAENIRILSGRGYVQTHNDLEQAEKIGEQARMVERRIEGLVEQSNKLGRHEELFHMTRTEHPVLPFRCAPSRPWPSWKSAADWSDNYIKWLDAFRPLMGMMDRYMAREPVG</sequence>
<gene>
    <name evidence="2" type="ORF">PAPYR_13163</name>
</gene>
<feature type="compositionally biased region" description="Pro residues" evidence="1">
    <location>
        <begin position="233"/>
        <end position="268"/>
    </location>
</feature>
<comment type="caution">
    <text evidence="2">The sequence shown here is derived from an EMBL/GenBank/DDBJ whole genome shotgun (WGS) entry which is preliminary data.</text>
</comment>
<feature type="region of interest" description="Disordered" evidence="1">
    <location>
        <begin position="193"/>
        <end position="294"/>
    </location>
</feature>
<evidence type="ECO:0000313" key="3">
    <source>
        <dbReference type="Proteomes" id="UP001141327"/>
    </source>
</evidence>
<name>A0ABQ8U0P9_9EUKA</name>
<evidence type="ECO:0000256" key="1">
    <source>
        <dbReference type="SAM" id="MobiDB-lite"/>
    </source>
</evidence>
<dbReference type="EMBL" id="JAPMOS010000434">
    <property type="protein sequence ID" value="KAJ4452623.1"/>
    <property type="molecule type" value="Genomic_DNA"/>
</dbReference>